<name>A0ABT8THJ2_9GAMM</name>
<dbReference type="PANTHER" id="PTHR22572">
    <property type="entry name" value="SUGAR-1-PHOSPHATE GUANYL TRANSFERASE"/>
    <property type="match status" value="1"/>
</dbReference>
<dbReference type="InterPro" id="IPR029044">
    <property type="entry name" value="Nucleotide-diphossugar_trans"/>
</dbReference>
<comment type="caution">
    <text evidence="2">The sequence shown here is derived from an EMBL/GenBank/DDBJ whole genome shotgun (WGS) entry which is preliminary data.</text>
</comment>
<evidence type="ECO:0000313" key="3">
    <source>
        <dbReference type="Proteomes" id="UP001168380"/>
    </source>
</evidence>
<evidence type="ECO:0000259" key="1">
    <source>
        <dbReference type="Pfam" id="PF00483"/>
    </source>
</evidence>
<dbReference type="CDD" id="cd06422">
    <property type="entry name" value="NTP_transferase_like_1"/>
    <property type="match status" value="1"/>
</dbReference>
<gene>
    <name evidence="2" type="ORF">QWI16_15390</name>
</gene>
<evidence type="ECO:0000313" key="2">
    <source>
        <dbReference type="EMBL" id="MDO3383564.1"/>
    </source>
</evidence>
<dbReference type="InterPro" id="IPR050486">
    <property type="entry name" value="Mannose-1P_guanyltransferase"/>
</dbReference>
<dbReference type="RefSeq" id="WP_302714412.1">
    <property type="nucleotide sequence ID" value="NZ_JAULRT010000062.1"/>
</dbReference>
<dbReference type="Gene3D" id="3.90.550.10">
    <property type="entry name" value="Spore Coat Polysaccharide Biosynthesis Protein SpsA, Chain A"/>
    <property type="match status" value="1"/>
</dbReference>
<accession>A0ABT8THJ2</accession>
<dbReference type="SUPFAM" id="SSF53448">
    <property type="entry name" value="Nucleotide-diphospho-sugar transferases"/>
    <property type="match status" value="1"/>
</dbReference>
<reference evidence="2" key="1">
    <citation type="submission" date="2023-07" db="EMBL/GenBank/DDBJ databases">
        <title>Gilvimarinus algae sp. nov., isolated from the surface of Kelp.</title>
        <authorList>
            <person name="Sun Y.Y."/>
            <person name="Gong Y."/>
            <person name="Du Z.J."/>
        </authorList>
    </citation>
    <scope>NUCLEOTIDE SEQUENCE</scope>
    <source>
        <strain evidence="2">SDUM040014</strain>
    </source>
</reference>
<sequence length="226" mass="25166">MKAMILAAGLGKRMRPLTDSLPKPLIEVRGKPLIAWHLERIARAGITEVVINLAYLGHMIRDYVGDGSRWGLSVHYSEEPEPLETGGAIVHASGLLGHEPFVLVNADVFTQFEILKLTTPELRPEEMGRLVLVPNPEFKEIGDFSLADDGVLLPCGADRNFTFAGISLLRPSMITSYPQRRRVFGLAEVFRWCISRRQLTGLFYGGLWSDVGTIARLEALNFHQAE</sequence>
<dbReference type="NCBIfam" id="NF045761">
    <property type="entry name" value="NAMPUrTaseMurU"/>
    <property type="match status" value="1"/>
</dbReference>
<dbReference type="Proteomes" id="UP001168380">
    <property type="component" value="Unassembled WGS sequence"/>
</dbReference>
<protein>
    <submittedName>
        <fullName evidence="2">Nucleotidyltransferase family protein</fullName>
    </submittedName>
</protein>
<feature type="domain" description="Nucleotidyl transferase" evidence="1">
    <location>
        <begin position="2"/>
        <end position="117"/>
    </location>
</feature>
<organism evidence="2 3">
    <name type="scientific">Gilvimarinus algae</name>
    <dbReference type="NCBI Taxonomy" id="3058037"/>
    <lineage>
        <taxon>Bacteria</taxon>
        <taxon>Pseudomonadati</taxon>
        <taxon>Pseudomonadota</taxon>
        <taxon>Gammaproteobacteria</taxon>
        <taxon>Cellvibrionales</taxon>
        <taxon>Cellvibrionaceae</taxon>
        <taxon>Gilvimarinus</taxon>
    </lineage>
</organism>
<dbReference type="EMBL" id="JAULRT010000062">
    <property type="protein sequence ID" value="MDO3383564.1"/>
    <property type="molecule type" value="Genomic_DNA"/>
</dbReference>
<dbReference type="InterPro" id="IPR005835">
    <property type="entry name" value="NTP_transferase_dom"/>
</dbReference>
<keyword evidence="3" id="KW-1185">Reference proteome</keyword>
<dbReference type="InterPro" id="IPR054790">
    <property type="entry name" value="MurU"/>
</dbReference>
<dbReference type="Pfam" id="PF00483">
    <property type="entry name" value="NTP_transferase"/>
    <property type="match status" value="1"/>
</dbReference>
<proteinExistence type="predicted"/>